<sequence length="66" mass="7217">MGGLVEKASIVKGSERTPGRVSHAERGPKFSQEEDQAQEHADQSQGRPHGQSGTIRMVTWSGRTTR</sequence>
<dbReference type="EMBL" id="CAGI01000184">
    <property type="protein sequence ID" value="CCF53694.1"/>
    <property type="molecule type" value="Genomic_DNA"/>
</dbReference>
<organism evidence="2 3">
    <name type="scientific">Ustilago hordei</name>
    <name type="common">Barley covered smut fungus</name>
    <dbReference type="NCBI Taxonomy" id="120017"/>
    <lineage>
        <taxon>Eukaryota</taxon>
        <taxon>Fungi</taxon>
        <taxon>Dikarya</taxon>
        <taxon>Basidiomycota</taxon>
        <taxon>Ustilaginomycotina</taxon>
        <taxon>Ustilaginomycetes</taxon>
        <taxon>Ustilaginales</taxon>
        <taxon>Ustilaginaceae</taxon>
        <taxon>Ustilago</taxon>
    </lineage>
</organism>
<proteinExistence type="predicted"/>
<feature type="compositionally biased region" description="Basic and acidic residues" evidence="1">
    <location>
        <begin position="13"/>
        <end position="42"/>
    </location>
</feature>
<evidence type="ECO:0000256" key="1">
    <source>
        <dbReference type="SAM" id="MobiDB-lite"/>
    </source>
</evidence>
<gene>
    <name evidence="2" type="ORF">UHOR_02290</name>
</gene>
<feature type="region of interest" description="Disordered" evidence="1">
    <location>
        <begin position="1"/>
        <end position="66"/>
    </location>
</feature>
<evidence type="ECO:0000313" key="2">
    <source>
        <dbReference type="EMBL" id="CCF53694.1"/>
    </source>
</evidence>
<dbReference type="HOGENOM" id="CLU_2833074_0_0_1"/>
<dbReference type="Proteomes" id="UP000006174">
    <property type="component" value="Unassembled WGS sequence"/>
</dbReference>
<protein>
    <submittedName>
        <fullName evidence="2">Uncharacterized protein</fullName>
    </submittedName>
</protein>
<reference evidence="2 3" key="1">
    <citation type="journal article" date="2012" name="Plant Cell">
        <title>Genome comparison of barley and maize smut fungi reveals targeted loss of RNA silencing components and species-specific presence of transposable elements.</title>
        <authorList>
            <person name="Laurie J.D."/>
            <person name="Ali S."/>
            <person name="Linning R."/>
            <person name="Mannhaupt G."/>
            <person name="Wong P."/>
            <person name="Gueldener U."/>
            <person name="Muensterkoetter M."/>
            <person name="Moore R."/>
            <person name="Kahmann R."/>
            <person name="Bakkeren G."/>
            <person name="Schirawski J."/>
        </authorList>
    </citation>
    <scope>NUCLEOTIDE SEQUENCE [LARGE SCALE GENOMIC DNA]</scope>
    <source>
        <strain evidence="3">Uh4875-4</strain>
    </source>
</reference>
<name>I2G3F1_USTHO</name>
<dbReference type="AlphaFoldDB" id="I2G3F1"/>
<evidence type="ECO:0000313" key="3">
    <source>
        <dbReference type="Proteomes" id="UP000006174"/>
    </source>
</evidence>
<comment type="caution">
    <text evidence="2">The sequence shown here is derived from an EMBL/GenBank/DDBJ whole genome shotgun (WGS) entry which is preliminary data.</text>
</comment>
<accession>I2G3F1</accession>
<keyword evidence="3" id="KW-1185">Reference proteome</keyword>